<keyword evidence="3" id="KW-0520">NAD</keyword>
<dbReference type="PROSITE" id="PS00687">
    <property type="entry name" value="ALDEHYDE_DEHYDR_GLU"/>
    <property type="match status" value="1"/>
</dbReference>
<dbReference type="InterPro" id="IPR016163">
    <property type="entry name" value="Ald_DH_C"/>
</dbReference>
<organism evidence="8 9">
    <name type="scientific">Microbulbifer spongiae</name>
    <dbReference type="NCBI Taxonomy" id="2944933"/>
    <lineage>
        <taxon>Bacteria</taxon>
        <taxon>Pseudomonadati</taxon>
        <taxon>Pseudomonadota</taxon>
        <taxon>Gammaproteobacteria</taxon>
        <taxon>Cellvibrionales</taxon>
        <taxon>Microbulbiferaceae</taxon>
        <taxon>Microbulbifer</taxon>
    </lineage>
</organism>
<comment type="similarity">
    <text evidence="1 4 6">Belongs to the aldehyde dehydrogenase family.</text>
</comment>
<dbReference type="Gene3D" id="3.40.605.10">
    <property type="entry name" value="Aldehyde Dehydrogenase, Chain A, domain 1"/>
    <property type="match status" value="1"/>
</dbReference>
<feature type="active site" evidence="5">
    <location>
        <position position="224"/>
    </location>
</feature>
<sequence>MTTQTLTRPAADKALLQNQLEQQRRAYNADPVPDYPQRVKDLKALARMLREQQEPIIEAICADYGNRSREETLLFEIYPTLAGIKETIGSLKKWMKPRRRHTDLKAYPLSKNTVIPQPLGVVGVIVPWNFPANLSFSPLTNIFAAGNRAMVKMSTNSGHLAELLKAVSSQYFAEDKLVFIPDSGDTGPLFSSLDFDHLIFTGSSATGRAVMRSAAENLTPVTLELGGKSPAIIAPDYPIEKAAERLVYWKLMNAGQICLTVDYLFLPENSLEPFIEHAQRLANKRFPDWQSPDYTSIIDPASHQRLWNTLDDAREKGAKVFDLSAGQLDRDSHQRRFPPHLLVDVHSDMLVMQREIFGPLLPIIPYSHPEEVISYINERPRPLAIYPYTQDKNLQKLYIEKIMSGGVSINNCVLHVGQHDMPFGGVGESGMGHYHGYEGFLTFSKLRPVYHQGPVNLLKFLQPPYGKRSDALLRLMLKLTR</sequence>
<protein>
    <recommendedName>
        <fullName evidence="4">Aldehyde dehydrogenase</fullName>
    </recommendedName>
</protein>
<evidence type="ECO:0000313" key="9">
    <source>
        <dbReference type="Proteomes" id="UP001321520"/>
    </source>
</evidence>
<dbReference type="SUPFAM" id="SSF53720">
    <property type="entry name" value="ALDH-like"/>
    <property type="match status" value="1"/>
</dbReference>
<dbReference type="InterPro" id="IPR029510">
    <property type="entry name" value="Ald_DH_CS_GLU"/>
</dbReference>
<dbReference type="PIRSF" id="PIRSF036492">
    <property type="entry name" value="ALDH"/>
    <property type="match status" value="1"/>
</dbReference>
<gene>
    <name evidence="8" type="ORF">M8T91_03840</name>
</gene>
<evidence type="ECO:0000256" key="2">
    <source>
        <dbReference type="ARBA" id="ARBA00023002"/>
    </source>
</evidence>
<evidence type="ECO:0000256" key="3">
    <source>
        <dbReference type="ARBA" id="ARBA00023027"/>
    </source>
</evidence>
<evidence type="ECO:0000259" key="7">
    <source>
        <dbReference type="Pfam" id="PF00171"/>
    </source>
</evidence>
<keyword evidence="2 4" id="KW-0560">Oxidoreductase</keyword>
<evidence type="ECO:0000256" key="6">
    <source>
        <dbReference type="RuleBase" id="RU003345"/>
    </source>
</evidence>
<dbReference type="RefSeq" id="WP_301416981.1">
    <property type="nucleotide sequence ID" value="NZ_CP098023.1"/>
</dbReference>
<dbReference type="CDD" id="cd07133">
    <property type="entry name" value="ALDH_CALDH_CalB"/>
    <property type="match status" value="1"/>
</dbReference>
<evidence type="ECO:0000256" key="4">
    <source>
        <dbReference type="PIRNR" id="PIRNR036492"/>
    </source>
</evidence>
<dbReference type="PANTHER" id="PTHR43570:SF20">
    <property type="entry name" value="ALDEHYDE DEHYDROGENASE ALDX-RELATED"/>
    <property type="match status" value="1"/>
</dbReference>
<evidence type="ECO:0000256" key="1">
    <source>
        <dbReference type="ARBA" id="ARBA00009986"/>
    </source>
</evidence>
<dbReference type="InterPro" id="IPR016162">
    <property type="entry name" value="Ald_DH_N"/>
</dbReference>
<dbReference type="Proteomes" id="UP001321520">
    <property type="component" value="Chromosome"/>
</dbReference>
<dbReference type="Pfam" id="PF00171">
    <property type="entry name" value="Aldedh"/>
    <property type="match status" value="1"/>
</dbReference>
<accession>A0ABY9EEU3</accession>
<dbReference type="InterPro" id="IPR016161">
    <property type="entry name" value="Ald_DH/histidinol_DH"/>
</dbReference>
<reference evidence="8 9" key="1">
    <citation type="submission" date="2022-05" db="EMBL/GenBank/DDBJ databases">
        <title>Microbulbifer sp. nov., isolated from sponge.</title>
        <authorList>
            <person name="Gao L."/>
        </authorList>
    </citation>
    <scope>NUCLEOTIDE SEQUENCE [LARGE SCALE GENOMIC DNA]</scope>
    <source>
        <strain evidence="8 9">MI-G</strain>
    </source>
</reference>
<evidence type="ECO:0000313" key="8">
    <source>
        <dbReference type="EMBL" id="WKD50568.1"/>
    </source>
</evidence>
<name>A0ABY9EEU3_9GAMM</name>
<evidence type="ECO:0000256" key="5">
    <source>
        <dbReference type="PROSITE-ProRule" id="PRU10007"/>
    </source>
</evidence>
<dbReference type="InterPro" id="IPR015590">
    <property type="entry name" value="Aldehyde_DH_dom"/>
</dbReference>
<dbReference type="PANTHER" id="PTHR43570">
    <property type="entry name" value="ALDEHYDE DEHYDROGENASE"/>
    <property type="match status" value="1"/>
</dbReference>
<dbReference type="EMBL" id="CP098023">
    <property type="protein sequence ID" value="WKD50568.1"/>
    <property type="molecule type" value="Genomic_DNA"/>
</dbReference>
<dbReference type="Gene3D" id="3.40.309.10">
    <property type="entry name" value="Aldehyde Dehydrogenase, Chain A, domain 2"/>
    <property type="match status" value="1"/>
</dbReference>
<dbReference type="InterPro" id="IPR012394">
    <property type="entry name" value="Aldehyde_DH_NAD(P)"/>
</dbReference>
<keyword evidence="9" id="KW-1185">Reference proteome</keyword>
<proteinExistence type="inferred from homology"/>
<feature type="domain" description="Aldehyde dehydrogenase" evidence="7">
    <location>
        <begin position="9"/>
        <end position="447"/>
    </location>
</feature>